<accession>A0A0E9Y0H5</accession>
<name>A0A0E9Y0H5_ANGAN</name>
<reference evidence="2" key="2">
    <citation type="journal article" date="2015" name="Fish Shellfish Immunol.">
        <title>Early steps in the European eel (Anguilla anguilla)-Vibrio vulnificus interaction in the gills: Role of the RtxA13 toxin.</title>
        <authorList>
            <person name="Callol A."/>
            <person name="Pajuelo D."/>
            <person name="Ebbesson L."/>
            <person name="Teles M."/>
            <person name="MacKenzie S."/>
            <person name="Amaro C."/>
        </authorList>
    </citation>
    <scope>NUCLEOTIDE SEQUENCE</scope>
</reference>
<feature type="chain" id="PRO_5002435306" evidence="1">
    <location>
        <begin position="20"/>
        <end position="34"/>
    </location>
</feature>
<reference evidence="2" key="1">
    <citation type="submission" date="2014-11" db="EMBL/GenBank/DDBJ databases">
        <authorList>
            <person name="Amaro Gonzalez C."/>
        </authorList>
    </citation>
    <scope>NUCLEOTIDE SEQUENCE</scope>
</reference>
<feature type="signal peptide" evidence="1">
    <location>
        <begin position="1"/>
        <end position="19"/>
    </location>
</feature>
<dbReference type="EMBL" id="GBXM01000967">
    <property type="protein sequence ID" value="JAI07611.1"/>
    <property type="molecule type" value="Transcribed_RNA"/>
</dbReference>
<protein>
    <submittedName>
        <fullName evidence="2">Uncharacterized protein</fullName>
    </submittedName>
</protein>
<sequence length="34" mass="3624">MIGAVDCACCILRMTQTLALNLLGLLLHSSKASY</sequence>
<dbReference type="AlphaFoldDB" id="A0A0E9Y0H5"/>
<proteinExistence type="predicted"/>
<evidence type="ECO:0000256" key="1">
    <source>
        <dbReference type="SAM" id="SignalP"/>
    </source>
</evidence>
<organism evidence="2">
    <name type="scientific">Anguilla anguilla</name>
    <name type="common">European freshwater eel</name>
    <name type="synonym">Muraena anguilla</name>
    <dbReference type="NCBI Taxonomy" id="7936"/>
    <lineage>
        <taxon>Eukaryota</taxon>
        <taxon>Metazoa</taxon>
        <taxon>Chordata</taxon>
        <taxon>Craniata</taxon>
        <taxon>Vertebrata</taxon>
        <taxon>Euteleostomi</taxon>
        <taxon>Actinopterygii</taxon>
        <taxon>Neopterygii</taxon>
        <taxon>Teleostei</taxon>
        <taxon>Anguilliformes</taxon>
        <taxon>Anguillidae</taxon>
        <taxon>Anguilla</taxon>
    </lineage>
</organism>
<keyword evidence="1" id="KW-0732">Signal</keyword>
<evidence type="ECO:0000313" key="2">
    <source>
        <dbReference type="EMBL" id="JAI07611.1"/>
    </source>
</evidence>